<comment type="caution">
    <text evidence="2">The sequence shown here is derived from an EMBL/GenBank/DDBJ whole genome shotgun (WGS) entry which is preliminary data.</text>
</comment>
<dbReference type="GO" id="GO:0030598">
    <property type="term" value="F:rRNA N-glycosylase activity"/>
    <property type="evidence" value="ECO:0007669"/>
    <property type="project" value="UniProtKB-EC"/>
</dbReference>
<dbReference type="Pfam" id="PF00161">
    <property type="entry name" value="RIP"/>
    <property type="match status" value="1"/>
</dbReference>
<gene>
    <name evidence="2" type="ORF">HU200_065302</name>
</gene>
<dbReference type="InterPro" id="IPR036041">
    <property type="entry name" value="Ribosome-inact_prot_sf"/>
</dbReference>
<dbReference type="EC" id="3.2.2.22" evidence="1"/>
<evidence type="ECO:0000313" key="3">
    <source>
        <dbReference type="Proteomes" id="UP000636709"/>
    </source>
</evidence>
<dbReference type="EMBL" id="JACEFO010002840">
    <property type="protein sequence ID" value="KAF8647665.1"/>
    <property type="molecule type" value="Genomic_DNA"/>
</dbReference>
<dbReference type="SUPFAM" id="SSF56371">
    <property type="entry name" value="Ribosome inactivating proteins (RIP)"/>
    <property type="match status" value="1"/>
</dbReference>
<dbReference type="PANTHER" id="PTHR33453:SF3">
    <property type="entry name" value="RRNA N-GLYCOSYLASE"/>
    <property type="match status" value="1"/>
</dbReference>
<accession>A0A835DV43</accession>
<dbReference type="GO" id="GO:0017148">
    <property type="term" value="P:negative regulation of translation"/>
    <property type="evidence" value="ECO:0007669"/>
    <property type="project" value="UniProtKB-KW"/>
</dbReference>
<proteinExistence type="inferred from homology"/>
<keyword evidence="1" id="KW-0611">Plant defense</keyword>
<name>A0A835DV43_9POAL</name>
<dbReference type="GO" id="GO:0006952">
    <property type="term" value="P:defense response"/>
    <property type="evidence" value="ECO:0007669"/>
    <property type="project" value="UniProtKB-KW"/>
</dbReference>
<protein>
    <recommendedName>
        <fullName evidence="1">rRNA N-glycosylase</fullName>
        <ecNumber evidence="1">3.2.2.22</ecNumber>
    </recommendedName>
</protein>
<evidence type="ECO:0000313" key="2">
    <source>
        <dbReference type="EMBL" id="KAF8647665.1"/>
    </source>
</evidence>
<keyword evidence="1" id="KW-0800">Toxin</keyword>
<dbReference type="Proteomes" id="UP000636709">
    <property type="component" value="Unassembled WGS sequence"/>
</dbReference>
<keyword evidence="1" id="KW-0378">Hydrolase</keyword>
<dbReference type="InterPro" id="IPR001574">
    <property type="entry name" value="Ribosome_inactivat_prot"/>
</dbReference>
<evidence type="ECO:0000256" key="1">
    <source>
        <dbReference type="RuleBase" id="RU004915"/>
    </source>
</evidence>
<keyword evidence="3" id="KW-1185">Reference proteome</keyword>
<dbReference type="OrthoDB" id="666942at2759"/>
<comment type="similarity">
    <text evidence="1">Belongs to the ribosome-inactivating protein family.</text>
</comment>
<sequence>MLQERRLTATTIITTTTTTTTTNVLKHNDEPFTIFTLYSSSGREMASLAMMLDDVSISGFANRTGHWHAFQGHEHHLPGSTPLPFGNSYRDLIGGLPNLPNLPLGWHAMLHATSAISGYGPATGDDVAAVKRAGDADGDDE</sequence>
<dbReference type="GO" id="GO:0090729">
    <property type="term" value="F:toxin activity"/>
    <property type="evidence" value="ECO:0007669"/>
    <property type="project" value="UniProtKB-KW"/>
</dbReference>
<reference evidence="2" key="1">
    <citation type="submission" date="2020-07" db="EMBL/GenBank/DDBJ databases">
        <title>Genome sequence and genetic diversity analysis of an under-domesticated orphan crop, white fonio (Digitaria exilis).</title>
        <authorList>
            <person name="Bennetzen J.L."/>
            <person name="Chen S."/>
            <person name="Ma X."/>
            <person name="Wang X."/>
            <person name="Yssel A.E.J."/>
            <person name="Chaluvadi S.R."/>
            <person name="Johnson M."/>
            <person name="Gangashetty P."/>
            <person name="Hamidou F."/>
            <person name="Sanogo M.D."/>
            <person name="Zwaenepoel A."/>
            <person name="Wallace J."/>
            <person name="Van De Peer Y."/>
            <person name="Van Deynze A."/>
        </authorList>
    </citation>
    <scope>NUCLEOTIDE SEQUENCE</scope>
    <source>
        <tissue evidence="2">Leaves</tissue>
    </source>
</reference>
<dbReference type="Gene3D" id="3.40.420.10">
    <property type="entry name" value="Ricin (A subunit), domain 1"/>
    <property type="match status" value="1"/>
</dbReference>
<keyword evidence="1" id="KW-0652">Protein synthesis inhibitor</keyword>
<organism evidence="2 3">
    <name type="scientific">Digitaria exilis</name>
    <dbReference type="NCBI Taxonomy" id="1010633"/>
    <lineage>
        <taxon>Eukaryota</taxon>
        <taxon>Viridiplantae</taxon>
        <taxon>Streptophyta</taxon>
        <taxon>Embryophyta</taxon>
        <taxon>Tracheophyta</taxon>
        <taxon>Spermatophyta</taxon>
        <taxon>Magnoliopsida</taxon>
        <taxon>Liliopsida</taxon>
        <taxon>Poales</taxon>
        <taxon>Poaceae</taxon>
        <taxon>PACMAD clade</taxon>
        <taxon>Panicoideae</taxon>
        <taxon>Panicodae</taxon>
        <taxon>Paniceae</taxon>
        <taxon>Anthephorinae</taxon>
        <taxon>Digitaria</taxon>
    </lineage>
</organism>
<comment type="catalytic activity">
    <reaction evidence="1">
        <text>Endohydrolysis of the N-glycosidic bond at one specific adenosine on the 28S rRNA.</text>
        <dbReference type="EC" id="3.2.2.22"/>
    </reaction>
</comment>
<dbReference type="PANTHER" id="PTHR33453">
    <property type="match status" value="1"/>
</dbReference>
<dbReference type="InterPro" id="IPR016138">
    <property type="entry name" value="Ribosome_inactivat_prot_sub1"/>
</dbReference>
<dbReference type="AlphaFoldDB" id="A0A835DV43"/>